<reference evidence="2" key="1">
    <citation type="submission" date="2022-10" db="EMBL/GenBank/DDBJ databases">
        <title>Chryseobacterium sp. nov., a novel bacterial species.</title>
        <authorList>
            <person name="Cao Y."/>
        </authorList>
    </citation>
    <scope>NUCLEOTIDE SEQUENCE</scope>
    <source>
        <strain evidence="2">CCTCC AB2015118</strain>
    </source>
</reference>
<gene>
    <name evidence="2" type="ORF">OF897_12195</name>
</gene>
<dbReference type="Pfam" id="PF25583">
    <property type="entry name" value="WCX"/>
    <property type="match status" value="1"/>
</dbReference>
<dbReference type="RefSeq" id="WP_267265958.1">
    <property type="nucleotide sequence ID" value="NZ_JAOVZW010000013.1"/>
</dbReference>
<accession>A0ABT3XRC0</accession>
<evidence type="ECO:0000313" key="3">
    <source>
        <dbReference type="Proteomes" id="UP001073122"/>
    </source>
</evidence>
<evidence type="ECO:0000313" key="2">
    <source>
        <dbReference type="EMBL" id="MCX8524674.1"/>
    </source>
</evidence>
<dbReference type="EMBL" id="JAOVZW010000013">
    <property type="protein sequence ID" value="MCX8524674.1"/>
    <property type="molecule type" value="Genomic_DNA"/>
</dbReference>
<organism evidence="2 3">
    <name type="scientific">Chryseobacterium formosus</name>
    <dbReference type="NCBI Taxonomy" id="1537363"/>
    <lineage>
        <taxon>Bacteria</taxon>
        <taxon>Pseudomonadati</taxon>
        <taxon>Bacteroidota</taxon>
        <taxon>Flavobacteriia</taxon>
        <taxon>Flavobacteriales</taxon>
        <taxon>Weeksellaceae</taxon>
        <taxon>Chryseobacterium group</taxon>
        <taxon>Chryseobacterium</taxon>
    </lineage>
</organism>
<sequence>MDVLATDDSEIPFKSYALERIKKIEILGNFKPKQIDFKIPYKHAVGMFTNCDPEEIILEFDHRDGHYLKANPIHSSQQILAETPDRIQFRFFVKPNEDFLMEVLKRSWSVKVLEPETLKKKMKKFWTEALDRNN</sequence>
<keyword evidence="3" id="KW-1185">Reference proteome</keyword>
<protein>
    <submittedName>
        <fullName evidence="2">WYL domain-containing protein</fullName>
    </submittedName>
</protein>
<comment type="caution">
    <text evidence="2">The sequence shown here is derived from an EMBL/GenBank/DDBJ whole genome shotgun (WGS) entry which is preliminary data.</text>
</comment>
<name>A0ABT3XRC0_9FLAO</name>
<evidence type="ECO:0000259" key="1">
    <source>
        <dbReference type="Pfam" id="PF25583"/>
    </source>
</evidence>
<feature type="domain" description="WCX" evidence="1">
    <location>
        <begin position="53"/>
        <end position="126"/>
    </location>
</feature>
<proteinExistence type="predicted"/>
<dbReference type="Proteomes" id="UP001073122">
    <property type="component" value="Unassembled WGS sequence"/>
</dbReference>
<dbReference type="InterPro" id="IPR057727">
    <property type="entry name" value="WCX_dom"/>
</dbReference>